<dbReference type="SMART" id="SM00346">
    <property type="entry name" value="HTH_ICLR"/>
    <property type="match status" value="1"/>
</dbReference>
<dbReference type="PROSITE" id="PS51078">
    <property type="entry name" value="ICLR_ED"/>
    <property type="match status" value="1"/>
</dbReference>
<dbReference type="Proteomes" id="UP001244563">
    <property type="component" value="Unassembled WGS sequence"/>
</dbReference>
<dbReference type="Pfam" id="PF09339">
    <property type="entry name" value="HTH_IclR"/>
    <property type="match status" value="1"/>
</dbReference>
<evidence type="ECO:0000256" key="1">
    <source>
        <dbReference type="ARBA" id="ARBA00023015"/>
    </source>
</evidence>
<keyword evidence="1" id="KW-0805">Transcription regulation</keyword>
<keyword evidence="6" id="KW-1185">Reference proteome</keyword>
<dbReference type="RefSeq" id="WP_018778521.1">
    <property type="nucleotide sequence ID" value="NZ_BDDW01000004.1"/>
</dbReference>
<dbReference type="InterPro" id="IPR050707">
    <property type="entry name" value="HTH_MetabolicPath_Reg"/>
</dbReference>
<reference evidence="5 6" key="1">
    <citation type="submission" date="2023-07" db="EMBL/GenBank/DDBJ databases">
        <title>Sorghum-associated microbial communities from plants grown in Nebraska, USA.</title>
        <authorList>
            <person name="Schachtman D."/>
        </authorList>
    </citation>
    <scope>NUCLEOTIDE SEQUENCE [LARGE SCALE GENOMIC DNA]</scope>
    <source>
        <strain evidence="5 6">CC523</strain>
    </source>
</reference>
<dbReference type="InterPro" id="IPR036390">
    <property type="entry name" value="WH_DNA-bd_sf"/>
</dbReference>
<dbReference type="Gene3D" id="3.30.450.40">
    <property type="match status" value="1"/>
</dbReference>
<comment type="caution">
    <text evidence="5">The sequence shown here is derived from an EMBL/GenBank/DDBJ whole genome shotgun (WGS) entry which is preliminary data.</text>
</comment>
<dbReference type="GeneID" id="84020146"/>
<dbReference type="InterPro" id="IPR029016">
    <property type="entry name" value="GAF-like_dom_sf"/>
</dbReference>
<evidence type="ECO:0000256" key="2">
    <source>
        <dbReference type="ARBA" id="ARBA00023125"/>
    </source>
</evidence>
<dbReference type="Pfam" id="PF01614">
    <property type="entry name" value="IclR_C"/>
    <property type="match status" value="1"/>
</dbReference>
<feature type="domain" description="IclR-ED" evidence="4">
    <location>
        <begin position="73"/>
        <end position="254"/>
    </location>
</feature>
<evidence type="ECO:0000313" key="5">
    <source>
        <dbReference type="EMBL" id="MDQ0102815.1"/>
    </source>
</evidence>
<dbReference type="SUPFAM" id="SSF55781">
    <property type="entry name" value="GAF domain-like"/>
    <property type="match status" value="1"/>
</dbReference>
<dbReference type="EMBL" id="JAUSSW010000006">
    <property type="protein sequence ID" value="MDQ0102815.1"/>
    <property type="molecule type" value="Genomic_DNA"/>
</dbReference>
<dbReference type="GO" id="GO:0003677">
    <property type="term" value="F:DNA binding"/>
    <property type="evidence" value="ECO:0007669"/>
    <property type="project" value="UniProtKB-KW"/>
</dbReference>
<organism evidence="5 6">
    <name type="scientific">Paenarthrobacter nicotinovorans</name>
    <name type="common">Arthrobacter nicotinovorans</name>
    <dbReference type="NCBI Taxonomy" id="29320"/>
    <lineage>
        <taxon>Bacteria</taxon>
        <taxon>Bacillati</taxon>
        <taxon>Actinomycetota</taxon>
        <taxon>Actinomycetes</taxon>
        <taxon>Micrococcales</taxon>
        <taxon>Micrococcaceae</taxon>
        <taxon>Paenarthrobacter</taxon>
    </lineage>
</organism>
<proteinExistence type="predicted"/>
<keyword evidence="2 5" id="KW-0238">DNA-binding</keyword>
<evidence type="ECO:0000259" key="4">
    <source>
        <dbReference type="PROSITE" id="PS51078"/>
    </source>
</evidence>
<evidence type="ECO:0000313" key="6">
    <source>
        <dbReference type="Proteomes" id="UP001244563"/>
    </source>
</evidence>
<dbReference type="PANTHER" id="PTHR30136:SF35">
    <property type="entry name" value="HTH-TYPE TRANSCRIPTIONAL REGULATOR RV1719"/>
    <property type="match status" value="1"/>
</dbReference>
<dbReference type="PANTHER" id="PTHR30136">
    <property type="entry name" value="HELIX-TURN-HELIX TRANSCRIPTIONAL REGULATOR, ICLR FAMILY"/>
    <property type="match status" value="1"/>
</dbReference>
<accession>A0ABT9TMC5</accession>
<evidence type="ECO:0000256" key="3">
    <source>
        <dbReference type="ARBA" id="ARBA00023163"/>
    </source>
</evidence>
<protein>
    <submittedName>
        <fullName evidence="5">DNA-binding IclR family transcriptional regulator</fullName>
    </submittedName>
</protein>
<dbReference type="Gene3D" id="1.10.10.10">
    <property type="entry name" value="Winged helix-like DNA-binding domain superfamily/Winged helix DNA-binding domain"/>
    <property type="match status" value="1"/>
</dbReference>
<dbReference type="InterPro" id="IPR014757">
    <property type="entry name" value="Tscrpt_reg_IclR_C"/>
</dbReference>
<dbReference type="SUPFAM" id="SSF46785">
    <property type="entry name" value="Winged helix' DNA-binding domain"/>
    <property type="match status" value="1"/>
</dbReference>
<dbReference type="InterPro" id="IPR036388">
    <property type="entry name" value="WH-like_DNA-bd_sf"/>
</dbReference>
<keyword evidence="3" id="KW-0804">Transcription</keyword>
<sequence length="256" mass="27173">MDVSTEASSLAQGLRLIRLVTDREKQGRQLLGVSQLAAELDMEQSRVSRLAQELCDLGLLERVDRGPFRTGPRFFTLAASLNGGWVQQSGPELEELVSSYGLRSRLSVRDGVRVLLLRSSANNSVLGGFAKPGMVTPVWCTGAGRALLWDHSAKELEGLLREANFIGVGGPAAAHSAAEVATLMDKDKPQGYVLAAEEFEHGVWELAVPVRAGGARIVAALSVLGSRADLEKAAPHIAAALQSASNRLGSAAQPQD</sequence>
<dbReference type="InterPro" id="IPR005471">
    <property type="entry name" value="Tscrpt_reg_IclR_N"/>
</dbReference>
<gene>
    <name evidence="5" type="ORF">J2T10_002468</name>
</gene>
<name>A0ABT9TMC5_PAENI</name>